<dbReference type="CDD" id="cd12455">
    <property type="entry name" value="RRM_like_Smg4_UPF3"/>
    <property type="match status" value="1"/>
</dbReference>
<dbReference type="EMBL" id="CM010719">
    <property type="protein sequence ID" value="RZC62626.1"/>
    <property type="molecule type" value="Genomic_DNA"/>
</dbReference>
<feature type="compositionally biased region" description="Low complexity" evidence="5">
    <location>
        <begin position="178"/>
        <end position="200"/>
    </location>
</feature>
<feature type="compositionally biased region" description="Basic and acidic residues" evidence="5">
    <location>
        <begin position="489"/>
        <end position="501"/>
    </location>
</feature>
<dbReference type="PANTHER" id="PTHR13112:SF0">
    <property type="entry name" value="FI21285P1"/>
    <property type="match status" value="1"/>
</dbReference>
<proteinExistence type="inferred from homology"/>
<comment type="similarity">
    <text evidence="2">Belongs to the RENT3 family.</text>
</comment>
<keyword evidence="4" id="KW-0539">Nucleus</keyword>
<comment type="subcellular location">
    <subcellularLocation>
        <location evidence="1">Nucleus</location>
    </subcellularLocation>
</comment>
<keyword evidence="8" id="KW-1185">Reference proteome</keyword>
<feature type="region of interest" description="Disordered" evidence="5">
    <location>
        <begin position="485"/>
        <end position="555"/>
    </location>
</feature>
<reference evidence="7 8" key="1">
    <citation type="journal article" date="2018" name="Science">
        <title>The opium poppy genome and morphinan production.</title>
        <authorList>
            <person name="Guo L."/>
            <person name="Winzer T."/>
            <person name="Yang X."/>
            <person name="Li Y."/>
            <person name="Ning Z."/>
            <person name="He Z."/>
            <person name="Teodor R."/>
            <person name="Lu Y."/>
            <person name="Bowser T.A."/>
            <person name="Graham I.A."/>
            <person name="Ye K."/>
        </authorList>
    </citation>
    <scope>NUCLEOTIDE SEQUENCE [LARGE SCALE GENOMIC DNA]</scope>
    <source>
        <strain evidence="8">cv. HN1</strain>
        <tissue evidence="7">Leaves</tissue>
    </source>
</reference>
<dbReference type="AlphaFoldDB" id="A0A4Y7JPZ5"/>
<dbReference type="GO" id="GO:0003729">
    <property type="term" value="F:mRNA binding"/>
    <property type="evidence" value="ECO:0007669"/>
    <property type="project" value="TreeGrafter"/>
</dbReference>
<feature type="region of interest" description="Disordered" evidence="5">
    <location>
        <begin position="279"/>
        <end position="433"/>
    </location>
</feature>
<protein>
    <recommendedName>
        <fullName evidence="6">UPF3 domain-containing protein</fullName>
    </recommendedName>
</protein>
<dbReference type="GO" id="GO:0005737">
    <property type="term" value="C:cytoplasm"/>
    <property type="evidence" value="ECO:0007669"/>
    <property type="project" value="TreeGrafter"/>
</dbReference>
<feature type="compositionally biased region" description="Basic and acidic residues" evidence="5">
    <location>
        <begin position="371"/>
        <end position="382"/>
    </location>
</feature>
<feature type="compositionally biased region" description="Low complexity" evidence="5">
    <location>
        <begin position="424"/>
        <end position="433"/>
    </location>
</feature>
<feature type="compositionally biased region" description="Basic and acidic residues" evidence="5">
    <location>
        <begin position="216"/>
        <end position="245"/>
    </location>
</feature>
<feature type="compositionally biased region" description="Basic and acidic residues" evidence="5">
    <location>
        <begin position="394"/>
        <end position="423"/>
    </location>
</feature>
<dbReference type="PANTHER" id="PTHR13112">
    <property type="entry name" value="UPF3 REGULATOR OF NONSENSE TRANSCRIPTS-LIKE PROTEIN"/>
    <property type="match status" value="1"/>
</dbReference>
<feature type="compositionally biased region" description="Basic and acidic residues" evidence="5">
    <location>
        <begin position="308"/>
        <end position="317"/>
    </location>
</feature>
<dbReference type="OMA" id="YSSHEVN"/>
<dbReference type="Pfam" id="PF03467">
    <property type="entry name" value="Smg4_UPF3"/>
    <property type="match status" value="1"/>
</dbReference>
<evidence type="ECO:0000313" key="8">
    <source>
        <dbReference type="Proteomes" id="UP000316621"/>
    </source>
</evidence>
<keyword evidence="3" id="KW-0866">Nonsense-mediated mRNA decay</keyword>
<evidence type="ECO:0000256" key="1">
    <source>
        <dbReference type="ARBA" id="ARBA00004123"/>
    </source>
</evidence>
<evidence type="ECO:0000313" key="7">
    <source>
        <dbReference type="EMBL" id="RZC62626.1"/>
    </source>
</evidence>
<dbReference type="InterPro" id="IPR012677">
    <property type="entry name" value="Nucleotide-bd_a/b_plait_sf"/>
</dbReference>
<evidence type="ECO:0000256" key="4">
    <source>
        <dbReference type="ARBA" id="ARBA00023242"/>
    </source>
</evidence>
<dbReference type="GO" id="GO:0005730">
    <property type="term" value="C:nucleolus"/>
    <property type="evidence" value="ECO:0007669"/>
    <property type="project" value="TreeGrafter"/>
</dbReference>
<dbReference type="InterPro" id="IPR035979">
    <property type="entry name" value="RBD_domain_sf"/>
</dbReference>
<feature type="region of interest" description="Disordered" evidence="5">
    <location>
        <begin position="168"/>
        <end position="260"/>
    </location>
</feature>
<dbReference type="Gramene" id="RZC62626">
    <property type="protein sequence ID" value="RZC62626"/>
    <property type="gene ID" value="C5167_024382"/>
</dbReference>
<evidence type="ECO:0000256" key="2">
    <source>
        <dbReference type="ARBA" id="ARBA00005991"/>
    </source>
</evidence>
<sequence>MKDPSDRTKVVLRHLPPALTQSALMEQIDGRFAARYNWITFRPGKTSHKHQIYSRAYIDFKKPDDVVEFAEFFDGHVFVNEKGAQFKAIVEYAPSQRVPKQWSKKDGRDGTILKDAEYLEFLELLAKPVENLPSAEIQLERREAERAGAVKEAPFVTPLMEFIRQKRAAKNGSQGPLSNGKPSRRSGGPSPSNSRSSSSKQRAEKKKASSMYVLRDSPKNTSVKEKPNYILVPRRDNQHRSDKSTSVENVPSTADGAPGTVVPLKKKVVLLKGKEREITHASGSGSQPLFVTSPLKTSPGASNFKQNQRRDSREASVRIRTILSNKDAHSEQQLQSLTYEKDKRPPRPNNMRSVLKDTLSGGSQAASGSDFDSRRVTDEKVILNDNHGFVSGNEKQEKRTRNKDRPDRGVWTLRRSEGSHASDESLSSSSSQLLSESVEGITITQHVPVHGITNPGDGVDIGFSNKLSSKPRNLEAAVDNFQGVNSSSAHDHPPNHGEMKVDMPSTSRSEVKTFGGGRSGYSTIENGSHRHSGRRGSAHAVKDVDGYPSPSDGKPSKRVVAANYGSHEVQSEYGFRSQAQVSDSARVSVSNQTSHILTALSCNSGPSIQLLTRSWDFDFGC</sequence>
<dbReference type="Gene3D" id="3.30.70.330">
    <property type="match status" value="1"/>
</dbReference>
<dbReference type="FunFam" id="3.30.70.330:FF:000255">
    <property type="entry name" value="Regulator of nonsense transcripts UPF3"/>
    <property type="match status" value="1"/>
</dbReference>
<evidence type="ECO:0000256" key="5">
    <source>
        <dbReference type="SAM" id="MobiDB-lite"/>
    </source>
</evidence>
<dbReference type="InterPro" id="IPR005120">
    <property type="entry name" value="UPF3_dom"/>
</dbReference>
<dbReference type="Proteomes" id="UP000316621">
    <property type="component" value="Chromosome 5"/>
</dbReference>
<dbReference type="GO" id="GO:0045727">
    <property type="term" value="P:positive regulation of translation"/>
    <property type="evidence" value="ECO:0007669"/>
    <property type="project" value="TreeGrafter"/>
</dbReference>
<feature type="compositionally biased region" description="Polar residues" evidence="5">
    <location>
        <begin position="281"/>
        <end position="306"/>
    </location>
</feature>
<dbReference type="SUPFAM" id="SSF54928">
    <property type="entry name" value="RNA-binding domain, RBD"/>
    <property type="match status" value="1"/>
</dbReference>
<name>A0A4Y7JPZ5_PAPSO</name>
<dbReference type="GO" id="GO:0000184">
    <property type="term" value="P:nuclear-transcribed mRNA catabolic process, nonsense-mediated decay"/>
    <property type="evidence" value="ECO:0007669"/>
    <property type="project" value="UniProtKB-KW"/>
</dbReference>
<dbReference type="STRING" id="3469.A0A4Y7JPZ5"/>
<feature type="domain" description="UPF3" evidence="6">
    <location>
        <begin position="6"/>
        <end position="168"/>
    </location>
</feature>
<dbReference type="InterPro" id="IPR039722">
    <property type="entry name" value="Upf3"/>
</dbReference>
<organism evidence="7 8">
    <name type="scientific">Papaver somniferum</name>
    <name type="common">Opium poppy</name>
    <dbReference type="NCBI Taxonomy" id="3469"/>
    <lineage>
        <taxon>Eukaryota</taxon>
        <taxon>Viridiplantae</taxon>
        <taxon>Streptophyta</taxon>
        <taxon>Embryophyta</taxon>
        <taxon>Tracheophyta</taxon>
        <taxon>Spermatophyta</taxon>
        <taxon>Magnoliopsida</taxon>
        <taxon>Ranunculales</taxon>
        <taxon>Papaveraceae</taxon>
        <taxon>Papaveroideae</taxon>
        <taxon>Papaver</taxon>
    </lineage>
</organism>
<accession>A0A4Y7JPZ5</accession>
<gene>
    <name evidence="7" type="ORF">C5167_024382</name>
</gene>
<evidence type="ECO:0000256" key="3">
    <source>
        <dbReference type="ARBA" id="ARBA00023161"/>
    </source>
</evidence>
<evidence type="ECO:0000259" key="6">
    <source>
        <dbReference type="Pfam" id="PF03467"/>
    </source>
</evidence>